<feature type="domain" description="PAS" evidence="8">
    <location>
        <begin position="677"/>
        <end position="739"/>
    </location>
</feature>
<dbReference type="PROSITE" id="PS50109">
    <property type="entry name" value="HIS_KIN"/>
    <property type="match status" value="1"/>
</dbReference>
<dbReference type="GO" id="GO:0006355">
    <property type="term" value="P:regulation of DNA-templated transcription"/>
    <property type="evidence" value="ECO:0007669"/>
    <property type="project" value="InterPro"/>
</dbReference>
<dbReference type="Pfam" id="PF00989">
    <property type="entry name" value="PAS"/>
    <property type="match status" value="1"/>
</dbReference>
<evidence type="ECO:0000256" key="4">
    <source>
        <dbReference type="ARBA" id="ARBA00022679"/>
    </source>
</evidence>
<dbReference type="Proteomes" id="UP000219452">
    <property type="component" value="Unassembled WGS sequence"/>
</dbReference>
<dbReference type="CDD" id="cd00075">
    <property type="entry name" value="HATPase"/>
    <property type="match status" value="1"/>
</dbReference>
<dbReference type="PRINTS" id="PR00344">
    <property type="entry name" value="BCTRLSENSOR"/>
</dbReference>
<dbReference type="Pfam" id="PF13426">
    <property type="entry name" value="PAS_9"/>
    <property type="match status" value="1"/>
</dbReference>
<dbReference type="SUPFAM" id="SSF55874">
    <property type="entry name" value="ATPase domain of HSP90 chaperone/DNA topoisomerase II/histidine kinase"/>
    <property type="match status" value="1"/>
</dbReference>
<dbReference type="CDD" id="cd00082">
    <property type="entry name" value="HisKA"/>
    <property type="match status" value="1"/>
</dbReference>
<dbReference type="InterPro" id="IPR013655">
    <property type="entry name" value="PAS_fold_3"/>
</dbReference>
<dbReference type="Gene3D" id="3.30.450.20">
    <property type="entry name" value="PAS domain"/>
    <property type="match status" value="6"/>
</dbReference>
<feature type="domain" description="PAS" evidence="8">
    <location>
        <begin position="294"/>
        <end position="324"/>
    </location>
</feature>
<dbReference type="SMART" id="SM00388">
    <property type="entry name" value="HisKA"/>
    <property type="match status" value="1"/>
</dbReference>
<dbReference type="InterPro" id="IPR004358">
    <property type="entry name" value="Sig_transdc_His_kin-like_C"/>
</dbReference>
<dbReference type="InterPro" id="IPR013767">
    <property type="entry name" value="PAS_fold"/>
</dbReference>
<evidence type="ECO:0000259" key="8">
    <source>
        <dbReference type="PROSITE" id="PS50112"/>
    </source>
</evidence>
<keyword evidence="5" id="KW-0418">Kinase</keyword>
<dbReference type="SUPFAM" id="SSF47384">
    <property type="entry name" value="Homodimeric domain of signal transducing histidine kinase"/>
    <property type="match status" value="1"/>
</dbReference>
<evidence type="ECO:0000313" key="11">
    <source>
        <dbReference type="Proteomes" id="UP000219452"/>
    </source>
</evidence>
<dbReference type="Pfam" id="PF02518">
    <property type="entry name" value="HATPase_c"/>
    <property type="match status" value="1"/>
</dbReference>
<feature type="domain" description="PAC" evidence="9">
    <location>
        <begin position="368"/>
        <end position="420"/>
    </location>
</feature>
<dbReference type="InterPro" id="IPR000014">
    <property type="entry name" value="PAS"/>
</dbReference>
<evidence type="ECO:0000256" key="2">
    <source>
        <dbReference type="ARBA" id="ARBA00012438"/>
    </source>
</evidence>
<keyword evidence="11" id="KW-1185">Reference proteome</keyword>
<evidence type="ECO:0000256" key="6">
    <source>
        <dbReference type="SAM" id="Coils"/>
    </source>
</evidence>
<evidence type="ECO:0000256" key="1">
    <source>
        <dbReference type="ARBA" id="ARBA00000085"/>
    </source>
</evidence>
<dbReference type="InterPro" id="IPR005467">
    <property type="entry name" value="His_kinase_dom"/>
</dbReference>
<keyword evidence="4" id="KW-0808">Transferase</keyword>
<dbReference type="AlphaFoldDB" id="A0A286G5G6"/>
<dbReference type="InterPro" id="IPR003661">
    <property type="entry name" value="HisK_dim/P_dom"/>
</dbReference>
<dbReference type="PROSITE" id="PS50113">
    <property type="entry name" value="PAC"/>
    <property type="match status" value="3"/>
</dbReference>
<dbReference type="InterPro" id="IPR052162">
    <property type="entry name" value="Sensor_kinase/Photoreceptor"/>
</dbReference>
<feature type="domain" description="PAC" evidence="9">
    <location>
        <begin position="750"/>
        <end position="802"/>
    </location>
</feature>
<dbReference type="Gene3D" id="1.10.287.130">
    <property type="match status" value="1"/>
</dbReference>
<keyword evidence="3" id="KW-0597">Phosphoprotein</keyword>
<feature type="domain" description="PAS" evidence="8">
    <location>
        <begin position="550"/>
        <end position="620"/>
    </location>
</feature>
<evidence type="ECO:0000256" key="5">
    <source>
        <dbReference type="ARBA" id="ARBA00022777"/>
    </source>
</evidence>
<organism evidence="10 11">
    <name type="scientific">Spirosoma fluviale</name>
    <dbReference type="NCBI Taxonomy" id="1597977"/>
    <lineage>
        <taxon>Bacteria</taxon>
        <taxon>Pseudomonadati</taxon>
        <taxon>Bacteroidota</taxon>
        <taxon>Cytophagia</taxon>
        <taxon>Cytophagales</taxon>
        <taxon>Cytophagaceae</taxon>
        <taxon>Spirosoma</taxon>
    </lineage>
</organism>
<reference evidence="11" key="1">
    <citation type="submission" date="2017-09" db="EMBL/GenBank/DDBJ databases">
        <authorList>
            <person name="Varghese N."/>
            <person name="Submissions S."/>
        </authorList>
    </citation>
    <scope>NUCLEOTIDE SEQUENCE [LARGE SCALE GENOMIC DNA]</scope>
    <source>
        <strain evidence="11">DSM 29961</strain>
    </source>
</reference>
<dbReference type="Pfam" id="PF08447">
    <property type="entry name" value="PAS_3"/>
    <property type="match status" value="1"/>
</dbReference>
<dbReference type="CDD" id="cd00130">
    <property type="entry name" value="PAS"/>
    <property type="match status" value="3"/>
</dbReference>
<dbReference type="GO" id="GO:0000155">
    <property type="term" value="F:phosphorelay sensor kinase activity"/>
    <property type="evidence" value="ECO:0007669"/>
    <property type="project" value="InterPro"/>
</dbReference>
<dbReference type="InterPro" id="IPR000700">
    <property type="entry name" value="PAS-assoc_C"/>
</dbReference>
<dbReference type="SMART" id="SM00091">
    <property type="entry name" value="PAS"/>
    <property type="match status" value="4"/>
</dbReference>
<comment type="catalytic activity">
    <reaction evidence="1">
        <text>ATP + protein L-histidine = ADP + protein N-phospho-L-histidine.</text>
        <dbReference type="EC" id="2.7.13.3"/>
    </reaction>
</comment>
<dbReference type="EC" id="2.7.13.3" evidence="2"/>
<gene>
    <name evidence="10" type="ORF">SAMN06269250_3525</name>
</gene>
<dbReference type="PANTHER" id="PTHR43304">
    <property type="entry name" value="PHYTOCHROME-LIKE PROTEIN CPH1"/>
    <property type="match status" value="1"/>
</dbReference>
<accession>A0A286G5G6</accession>
<evidence type="ECO:0000259" key="7">
    <source>
        <dbReference type="PROSITE" id="PS50109"/>
    </source>
</evidence>
<keyword evidence="6" id="KW-0175">Coiled coil</keyword>
<evidence type="ECO:0000256" key="3">
    <source>
        <dbReference type="ARBA" id="ARBA00022553"/>
    </source>
</evidence>
<evidence type="ECO:0000259" key="9">
    <source>
        <dbReference type="PROSITE" id="PS50113"/>
    </source>
</evidence>
<proteinExistence type="predicted"/>
<dbReference type="PANTHER" id="PTHR43304:SF1">
    <property type="entry name" value="PAC DOMAIN-CONTAINING PROTEIN"/>
    <property type="match status" value="1"/>
</dbReference>
<dbReference type="SMART" id="SM00086">
    <property type="entry name" value="PAC"/>
    <property type="match status" value="4"/>
</dbReference>
<dbReference type="EMBL" id="OCNH01000002">
    <property type="protein sequence ID" value="SOD90743.1"/>
    <property type="molecule type" value="Genomic_DNA"/>
</dbReference>
<dbReference type="NCBIfam" id="TIGR00229">
    <property type="entry name" value="sensory_box"/>
    <property type="match status" value="3"/>
</dbReference>
<dbReference type="Pfam" id="PF00512">
    <property type="entry name" value="HisKA"/>
    <property type="match status" value="1"/>
</dbReference>
<dbReference type="SMART" id="SM00387">
    <property type="entry name" value="HATPase_c"/>
    <property type="match status" value="1"/>
</dbReference>
<name>A0A286G5G6_9BACT</name>
<dbReference type="PROSITE" id="PS50112">
    <property type="entry name" value="PAS"/>
    <property type="match status" value="3"/>
</dbReference>
<sequence>MLQLWFDSALLGVAFLKPKRRGKTTIFHYQLVNTRFAELLGRTPIEFTQQPIGKFLPFIAETEFTQKVLTVFQTGVSQECQCSQPAENRLFSLTLTRLESQVVVNLQEIRIPEQAECASPSVIPQPQPPAILESNQLLQTVIYNSPIALALLRPVYQDGHIVDFRYLISNPSNCLLTGFRQEDMLSSSLLRLFPHLVQNSVFNRLVDVAQNGKAQHFNLRDELDPGPFWGNFSMLQVGTDVLLSIQDVTHLKDVEEELRQTNLELEQRVAERTAQVQQLSALQQAILTYAGQAIAATDTRGIIQLVNPALETLTGYQANELIGKVTPGALRDPFSHQNQITQLKSDVDDFSLTGEDIVTAYVTKHNFLRRENLLLAKDGKRIPVLSTVSGLYDEQNELMGFVDITTDITYLKKIEEALLHAQQRNELAIKAGKLGIWEWNLLTDELELEADFYTYFNLPNQPCFQRINEAISFVHPDDLDHVHACTEEVKRGRKRFNLEFRVVLPTTKSIHFLVVDGLRLHSDCDSVQRMVGVVVDRTTQRQSQYALQESERRYRTLVDTMQEVVFQTDTGGLWTYLNPAWQEITGFSIEESIGTRFLNYILPEDQARSQDLFEPLIARQKPYYRHVIRYIHKKGGYRWVEVFAQITVNEQDELTGTTGTLTDITERKKAEQALLESEQRFRQIAENVDEIFWISDIQKFRFLYVNPACEKLSGMSAEELYADPFSFTKVVVEEDRASLLAAFGDRNTDSVLQFRVHHRDGSIRWLSARRFTINNEEGIPTRHVGVATDVTMAMEKEQILEETLTKERTLNALKSQFITTASHEFRTPLASIISSIELVRHYANVNPPHSSTPSINKHSNTILKQVMALDELIADTLTISKIEEGNVRPQLESTNIVALIQELVSLNFASREDKRLVELEVTGQAVPVRIDKKLMMHVFTNLLSNAFKFSTKNPILAVRFAQQAVTITVSDKGLGIPQKDLPHLFRKFFRAGNVGHIKGTGLGLAICQEYINLQQGLLDVNSIEGVGTTFTITLRLRQHGTA</sequence>
<dbReference type="Gene3D" id="3.30.565.10">
    <property type="entry name" value="Histidine kinase-like ATPase, C-terminal domain"/>
    <property type="match status" value="1"/>
</dbReference>
<dbReference type="InterPro" id="IPR001610">
    <property type="entry name" value="PAC"/>
</dbReference>
<dbReference type="InterPro" id="IPR035965">
    <property type="entry name" value="PAS-like_dom_sf"/>
</dbReference>
<dbReference type="InterPro" id="IPR036097">
    <property type="entry name" value="HisK_dim/P_sf"/>
</dbReference>
<feature type="domain" description="PAC" evidence="9">
    <location>
        <begin position="624"/>
        <end position="676"/>
    </location>
</feature>
<evidence type="ECO:0000313" key="10">
    <source>
        <dbReference type="EMBL" id="SOD90743.1"/>
    </source>
</evidence>
<dbReference type="InterPro" id="IPR003594">
    <property type="entry name" value="HATPase_dom"/>
</dbReference>
<feature type="coiled-coil region" evidence="6">
    <location>
        <begin position="248"/>
        <end position="275"/>
    </location>
</feature>
<dbReference type="SUPFAM" id="SSF55785">
    <property type="entry name" value="PYP-like sensor domain (PAS domain)"/>
    <property type="match status" value="5"/>
</dbReference>
<dbReference type="InterPro" id="IPR036890">
    <property type="entry name" value="HATPase_C_sf"/>
</dbReference>
<protein>
    <recommendedName>
        <fullName evidence="2">histidine kinase</fullName>
        <ecNumber evidence="2">2.7.13.3</ecNumber>
    </recommendedName>
</protein>
<feature type="domain" description="Histidine kinase" evidence="7">
    <location>
        <begin position="820"/>
        <end position="1038"/>
    </location>
</feature>